<organism evidence="2 3">
    <name type="scientific">Sporothrix curviconia</name>
    <dbReference type="NCBI Taxonomy" id="1260050"/>
    <lineage>
        <taxon>Eukaryota</taxon>
        <taxon>Fungi</taxon>
        <taxon>Dikarya</taxon>
        <taxon>Ascomycota</taxon>
        <taxon>Pezizomycotina</taxon>
        <taxon>Sordariomycetes</taxon>
        <taxon>Sordariomycetidae</taxon>
        <taxon>Ophiostomatales</taxon>
        <taxon>Ophiostomataceae</taxon>
        <taxon>Sporothrix</taxon>
    </lineage>
</organism>
<sequence length="351" mass="38221">MDSGGSVVDEADIVSDGHLDVCMRSSGEKMKSEASGRKKFQKSNLETAGGGSNLSYNPDKDSNATPSPKLPSENELIATKTTTQYLEVGLVFGKDPGKYLTKGIPRNKNHEQEMEKRGLLPRDEFAMRVFTPMTDTIKMQAKFYVVCKSLDGRPKVRVVKAETVFFYPEFWAGIDHLPTALPKHPSTTTAPNDLAPKVRLLDTMYKATGDDKYLAVAMAAIKKANGSGLYGPQTSTEGVDAFLVFGEELTQELASKASEGLRTELDLDVEPKLLLALNGEMMTMGPEVQHQVESRTLGFFLRLFVRLTGGEISQASIRAALVATELYGKSIPYGLEQIKITADRISAAAAA</sequence>
<dbReference type="EMBL" id="CAWUHB010000036">
    <property type="protein sequence ID" value="CAK7226404.1"/>
    <property type="molecule type" value="Genomic_DNA"/>
</dbReference>
<gene>
    <name evidence="2" type="ORF">SCUCBS95973_006188</name>
</gene>
<keyword evidence="3" id="KW-1185">Reference proteome</keyword>
<feature type="compositionally biased region" description="Basic and acidic residues" evidence="1">
    <location>
        <begin position="25"/>
        <end position="36"/>
    </location>
</feature>
<evidence type="ECO:0000313" key="2">
    <source>
        <dbReference type="EMBL" id="CAK7226404.1"/>
    </source>
</evidence>
<feature type="region of interest" description="Disordered" evidence="1">
    <location>
        <begin position="25"/>
        <end position="74"/>
    </location>
</feature>
<reference evidence="2 3" key="1">
    <citation type="submission" date="2024-01" db="EMBL/GenBank/DDBJ databases">
        <authorList>
            <person name="Allen C."/>
            <person name="Tagirdzhanova G."/>
        </authorList>
    </citation>
    <scope>NUCLEOTIDE SEQUENCE [LARGE SCALE GENOMIC DNA]</scope>
</reference>
<accession>A0ABP0C340</accession>
<evidence type="ECO:0000256" key="1">
    <source>
        <dbReference type="SAM" id="MobiDB-lite"/>
    </source>
</evidence>
<comment type="caution">
    <text evidence="2">The sequence shown here is derived from an EMBL/GenBank/DDBJ whole genome shotgun (WGS) entry which is preliminary data.</text>
</comment>
<name>A0ABP0C340_9PEZI</name>
<protein>
    <submittedName>
        <fullName evidence="2">Uncharacterized protein</fullName>
    </submittedName>
</protein>
<proteinExistence type="predicted"/>
<evidence type="ECO:0000313" key="3">
    <source>
        <dbReference type="Proteomes" id="UP001642405"/>
    </source>
</evidence>
<dbReference type="Proteomes" id="UP001642405">
    <property type="component" value="Unassembled WGS sequence"/>
</dbReference>